<proteinExistence type="predicted"/>
<accession>A0A5B7H0A9</accession>
<organism evidence="2 3">
    <name type="scientific">Portunus trituberculatus</name>
    <name type="common">Swimming crab</name>
    <name type="synonym">Neptunus trituberculatus</name>
    <dbReference type="NCBI Taxonomy" id="210409"/>
    <lineage>
        <taxon>Eukaryota</taxon>
        <taxon>Metazoa</taxon>
        <taxon>Ecdysozoa</taxon>
        <taxon>Arthropoda</taxon>
        <taxon>Crustacea</taxon>
        <taxon>Multicrustacea</taxon>
        <taxon>Malacostraca</taxon>
        <taxon>Eumalacostraca</taxon>
        <taxon>Eucarida</taxon>
        <taxon>Decapoda</taxon>
        <taxon>Pleocyemata</taxon>
        <taxon>Brachyura</taxon>
        <taxon>Eubrachyura</taxon>
        <taxon>Portunoidea</taxon>
        <taxon>Portunidae</taxon>
        <taxon>Portuninae</taxon>
        <taxon>Portunus</taxon>
    </lineage>
</organism>
<dbReference type="EMBL" id="VSRR010024188">
    <property type="protein sequence ID" value="MPC66041.1"/>
    <property type="molecule type" value="Genomic_DNA"/>
</dbReference>
<sequence length="112" mass="12626">MTSTKTSHSSSQSVTPPHHHPCVTLCDGNAFTHTALTDVQMSRQKYSVSYHHHHHHQYTQPPSAPEQRQRDLNWCLICTAKRDDATRYSPPRLAQFSPPSLPALVSLVSEDL</sequence>
<evidence type="ECO:0000313" key="2">
    <source>
        <dbReference type="EMBL" id="MPC66041.1"/>
    </source>
</evidence>
<name>A0A5B7H0A9_PORTR</name>
<keyword evidence="3" id="KW-1185">Reference proteome</keyword>
<comment type="caution">
    <text evidence="2">The sequence shown here is derived from an EMBL/GenBank/DDBJ whole genome shotgun (WGS) entry which is preliminary data.</text>
</comment>
<evidence type="ECO:0000313" key="3">
    <source>
        <dbReference type="Proteomes" id="UP000324222"/>
    </source>
</evidence>
<protein>
    <submittedName>
        <fullName evidence="2">Uncharacterized protein</fullName>
    </submittedName>
</protein>
<dbReference type="Proteomes" id="UP000324222">
    <property type="component" value="Unassembled WGS sequence"/>
</dbReference>
<dbReference type="AlphaFoldDB" id="A0A5B7H0A9"/>
<gene>
    <name evidence="2" type="ORF">E2C01_060184</name>
</gene>
<reference evidence="2 3" key="1">
    <citation type="submission" date="2019-05" db="EMBL/GenBank/DDBJ databases">
        <title>Another draft genome of Portunus trituberculatus and its Hox gene families provides insights of decapod evolution.</title>
        <authorList>
            <person name="Jeong J.-H."/>
            <person name="Song I."/>
            <person name="Kim S."/>
            <person name="Choi T."/>
            <person name="Kim D."/>
            <person name="Ryu S."/>
            <person name="Kim W."/>
        </authorList>
    </citation>
    <scope>NUCLEOTIDE SEQUENCE [LARGE SCALE GENOMIC DNA]</scope>
    <source>
        <tissue evidence="2">Muscle</tissue>
    </source>
</reference>
<evidence type="ECO:0000256" key="1">
    <source>
        <dbReference type="SAM" id="MobiDB-lite"/>
    </source>
</evidence>
<feature type="region of interest" description="Disordered" evidence="1">
    <location>
        <begin position="46"/>
        <end position="67"/>
    </location>
</feature>